<evidence type="ECO:0000313" key="3">
    <source>
        <dbReference type="EMBL" id="HIQ97198.1"/>
    </source>
</evidence>
<dbReference type="GO" id="GO:0051536">
    <property type="term" value="F:iron-sulfur cluster binding"/>
    <property type="evidence" value="ECO:0007669"/>
    <property type="project" value="InterPro"/>
</dbReference>
<dbReference type="PROSITE" id="PS51085">
    <property type="entry name" value="2FE2S_FER_2"/>
    <property type="match status" value="1"/>
</dbReference>
<dbReference type="PANTHER" id="PTHR42895">
    <property type="entry name" value="IRON-SULFUR CLUSTER-BINDING PROTEIN-RELATED"/>
    <property type="match status" value="1"/>
</dbReference>
<name>A0A9D0ZYU2_9FIRM</name>
<dbReference type="InterPro" id="IPR036010">
    <property type="entry name" value="2Fe-2S_ferredoxin-like_sf"/>
</dbReference>
<dbReference type="Gene3D" id="3.30.420.480">
    <property type="entry name" value="Domain of unknown function (DUF4445)"/>
    <property type="match status" value="1"/>
</dbReference>
<dbReference type="SUPFAM" id="SSF54292">
    <property type="entry name" value="2Fe-2S ferredoxin-like"/>
    <property type="match status" value="1"/>
</dbReference>
<evidence type="ECO:0000256" key="1">
    <source>
        <dbReference type="SAM" id="MobiDB-lite"/>
    </source>
</evidence>
<dbReference type="Pfam" id="PF00111">
    <property type="entry name" value="Fer2"/>
    <property type="match status" value="1"/>
</dbReference>
<dbReference type="AlphaFoldDB" id="A0A9D0ZYU2"/>
<dbReference type="EMBL" id="DVFT01000171">
    <property type="protein sequence ID" value="HIQ97198.1"/>
    <property type="molecule type" value="Genomic_DNA"/>
</dbReference>
<accession>A0A9D0ZYU2</accession>
<proteinExistence type="predicted"/>
<dbReference type="Pfam" id="PF14574">
    <property type="entry name" value="RACo_C_ter"/>
    <property type="match status" value="1"/>
</dbReference>
<sequence length="553" mass="59698">MRNIPETEVTVLKDGKRNAFLLKDQESVMEGLIRNGYKFSAFCGGNGLCGKCKIRVTEGKTAISPEDRKIFSEEELRDGWRLSCKLFPKRDLTITFDLNDESDFEILTDHREEGDQDWTEGKTAAEGAGAGSDGAENIGAERAGEYAEDSDISYDIAVDIGTTTIAMQLLKGTTGKAVHTVTTINHQRAYGADVISRMQASMGGKKEALRQSIQTDLTEGIKRLLEESGVEAGKVRRVAIGGNTTMGHLLMGYDCDTLGVYPFTPVNIDFIEGSFQEILGNDLLDASTVLLPGISTYVGGDIVSGLLSLGFDSREQVCLLVDLGTNGEMALGNRDKIMVTSTAAGPAFEGGNISCGMGSVAGAICSVKIEDGTVSVKTIRDQAPVGLCGTGVVETVAELVKEEIVEDSGLLDEEYFEDGFPLAKDPEGKEIVFTQQDVREIQLAKAAVRGGVETLLVRYGISYDDVHKVYLAGGFGYKLDTEKAIAIGMFPEEFQGKIEAIGNSSLAGAVEYLTEQDSRERIGKILSVSTEINLSADKDFNEFYMDSMFFEKG</sequence>
<dbReference type="InterPro" id="IPR012675">
    <property type="entry name" value="Beta-grasp_dom_sf"/>
</dbReference>
<dbReference type="Gene3D" id="3.10.20.30">
    <property type="match status" value="1"/>
</dbReference>
<feature type="domain" description="2Fe-2S ferredoxin-type" evidence="2">
    <location>
        <begin position="7"/>
        <end position="100"/>
    </location>
</feature>
<dbReference type="InterPro" id="IPR042259">
    <property type="entry name" value="Raco-like_middle_sf"/>
</dbReference>
<reference evidence="3" key="2">
    <citation type="journal article" date="2021" name="PeerJ">
        <title>Extensive microbial diversity within the chicken gut microbiome revealed by metagenomics and culture.</title>
        <authorList>
            <person name="Gilroy R."/>
            <person name="Ravi A."/>
            <person name="Getino M."/>
            <person name="Pursley I."/>
            <person name="Horton D.L."/>
            <person name="Alikhan N.F."/>
            <person name="Baker D."/>
            <person name="Gharbi K."/>
            <person name="Hall N."/>
            <person name="Watson M."/>
            <person name="Adriaenssens E.M."/>
            <person name="Foster-Nyarko E."/>
            <person name="Jarju S."/>
            <person name="Secka A."/>
            <person name="Antonio M."/>
            <person name="Oren A."/>
            <person name="Chaudhuri R.R."/>
            <person name="La Ragione R."/>
            <person name="Hildebrand F."/>
            <person name="Pallen M.J."/>
        </authorList>
    </citation>
    <scope>NUCLEOTIDE SEQUENCE</scope>
    <source>
        <strain evidence="3">ChiSjej3B21-11622</strain>
    </source>
</reference>
<evidence type="ECO:0000259" key="2">
    <source>
        <dbReference type="PROSITE" id="PS51085"/>
    </source>
</evidence>
<dbReference type="InterPro" id="IPR027980">
    <property type="entry name" value="RACo_C"/>
</dbReference>
<dbReference type="Proteomes" id="UP000886886">
    <property type="component" value="Unassembled WGS sequence"/>
</dbReference>
<dbReference type="InterPro" id="IPR052911">
    <property type="entry name" value="Corrinoid_activation_enz"/>
</dbReference>
<evidence type="ECO:0000313" key="4">
    <source>
        <dbReference type="Proteomes" id="UP000886886"/>
    </source>
</evidence>
<reference evidence="3" key="1">
    <citation type="submission" date="2020-10" db="EMBL/GenBank/DDBJ databases">
        <authorList>
            <person name="Gilroy R."/>
        </authorList>
    </citation>
    <scope>NUCLEOTIDE SEQUENCE</scope>
    <source>
        <strain evidence="3">ChiSjej3B21-11622</strain>
    </source>
</reference>
<gene>
    <name evidence="3" type="ORF">IAB26_11625</name>
</gene>
<dbReference type="InterPro" id="IPR001041">
    <property type="entry name" value="2Fe-2S_ferredoxin-type"/>
</dbReference>
<dbReference type="InterPro" id="IPR043129">
    <property type="entry name" value="ATPase_NBD"/>
</dbReference>
<comment type="caution">
    <text evidence="3">The sequence shown here is derived from an EMBL/GenBank/DDBJ whole genome shotgun (WGS) entry which is preliminary data.</text>
</comment>
<dbReference type="PANTHER" id="PTHR42895:SF2">
    <property type="entry name" value="IRON-SULFUR CLUSTER PROTEIN"/>
    <property type="match status" value="1"/>
</dbReference>
<feature type="region of interest" description="Disordered" evidence="1">
    <location>
        <begin position="111"/>
        <end position="137"/>
    </location>
</feature>
<dbReference type="SUPFAM" id="SSF53067">
    <property type="entry name" value="Actin-like ATPase domain"/>
    <property type="match status" value="1"/>
</dbReference>
<protein>
    <submittedName>
        <fullName evidence="3">DUF4445 domain-containing protein</fullName>
    </submittedName>
</protein>
<dbReference type="InterPro" id="IPR041414">
    <property type="entry name" value="Raco-like_middle"/>
</dbReference>
<dbReference type="CDD" id="cd00207">
    <property type="entry name" value="fer2"/>
    <property type="match status" value="1"/>
</dbReference>
<organism evidence="3 4">
    <name type="scientific">Candidatus Limivivens merdigallinarum</name>
    <dbReference type="NCBI Taxonomy" id="2840859"/>
    <lineage>
        <taxon>Bacteria</taxon>
        <taxon>Bacillati</taxon>
        <taxon>Bacillota</taxon>
        <taxon>Clostridia</taxon>
        <taxon>Lachnospirales</taxon>
        <taxon>Lachnospiraceae</taxon>
        <taxon>Lachnospiraceae incertae sedis</taxon>
        <taxon>Candidatus Limivivens</taxon>
    </lineage>
</organism>
<dbReference type="Pfam" id="PF17651">
    <property type="entry name" value="Raco_middle"/>
    <property type="match status" value="1"/>
</dbReference>